<keyword evidence="1" id="KW-0812">Transmembrane</keyword>
<dbReference type="AlphaFoldDB" id="A0A6J4K3R4"/>
<protein>
    <submittedName>
        <fullName evidence="2">Uncharacterized protein</fullName>
    </submittedName>
</protein>
<reference evidence="2" key="1">
    <citation type="submission" date="2020-02" db="EMBL/GenBank/DDBJ databases">
        <authorList>
            <person name="Meier V. D."/>
        </authorList>
    </citation>
    <scope>NUCLEOTIDE SEQUENCE</scope>
    <source>
        <strain evidence="2">AVDCRST_MAG68</strain>
    </source>
</reference>
<keyword evidence="1" id="KW-1133">Transmembrane helix</keyword>
<keyword evidence="1" id="KW-0472">Membrane</keyword>
<evidence type="ECO:0000313" key="2">
    <source>
        <dbReference type="EMBL" id="CAA9294420.1"/>
    </source>
</evidence>
<accession>A0A6J4K3R4</accession>
<sequence>MSSTNRDLENILKWAVIIILAVAALKVALAVLGIAWLLGGFLLFRVLPLVLLVWLALKAWEWFRGPRGTSPTPPPSSF</sequence>
<feature type="transmembrane region" description="Helical" evidence="1">
    <location>
        <begin position="12"/>
        <end position="36"/>
    </location>
</feature>
<organism evidence="2">
    <name type="scientific">uncultured Gemmatimonadota bacterium</name>
    <dbReference type="NCBI Taxonomy" id="203437"/>
    <lineage>
        <taxon>Bacteria</taxon>
        <taxon>Pseudomonadati</taxon>
        <taxon>Gemmatimonadota</taxon>
        <taxon>environmental samples</taxon>
    </lineage>
</organism>
<feature type="transmembrane region" description="Helical" evidence="1">
    <location>
        <begin position="42"/>
        <end position="60"/>
    </location>
</feature>
<evidence type="ECO:0000256" key="1">
    <source>
        <dbReference type="SAM" id="Phobius"/>
    </source>
</evidence>
<name>A0A6J4K3R4_9BACT</name>
<proteinExistence type="predicted"/>
<gene>
    <name evidence="2" type="ORF">AVDCRST_MAG68-1715</name>
</gene>
<dbReference type="EMBL" id="CADCTW010000001">
    <property type="protein sequence ID" value="CAA9294420.1"/>
    <property type="molecule type" value="Genomic_DNA"/>
</dbReference>